<dbReference type="AlphaFoldDB" id="A0A2P4YV44"/>
<reference evidence="1 2" key="1">
    <citation type="journal article" date="2017" name="Genome Biol. Evol.">
        <title>Phytophthora megakarya and P. palmivora, closely related causal agents of cacao black pod rot, underwent increases in genome sizes and gene numbers by different mechanisms.</title>
        <authorList>
            <person name="Ali S.S."/>
            <person name="Shao J."/>
            <person name="Lary D.J."/>
            <person name="Kronmiller B."/>
            <person name="Shen D."/>
            <person name="Strem M.D."/>
            <person name="Amoako-Attah I."/>
            <person name="Akrofi A.Y."/>
            <person name="Begoude B.A."/>
            <person name="Ten Hoopen G.M."/>
            <person name="Coulibaly K."/>
            <person name="Kebe B.I."/>
            <person name="Melnick R.L."/>
            <person name="Guiltinan M.J."/>
            <person name="Tyler B.M."/>
            <person name="Meinhardt L.W."/>
            <person name="Bailey B.A."/>
        </authorList>
    </citation>
    <scope>NUCLEOTIDE SEQUENCE [LARGE SCALE GENOMIC DNA]</scope>
    <source>
        <strain evidence="2">sbr112.9</strain>
    </source>
</reference>
<accession>A0A2P4YV44</accession>
<sequence length="73" mass="8403">MAYFLGVGNYQTYNYLVMSVHLNNIRWGVTILDLAYRTRASTVIPYIYEPLCSAAYNSTMLFIYKSTVTGFLK</sequence>
<comment type="caution">
    <text evidence="1">The sequence shown here is derived from an EMBL/GenBank/DDBJ whole genome shotgun (WGS) entry which is preliminary data.</text>
</comment>
<proteinExistence type="predicted"/>
<evidence type="ECO:0000313" key="2">
    <source>
        <dbReference type="Proteomes" id="UP000237271"/>
    </source>
</evidence>
<dbReference type="EMBL" id="NCKW01000034">
    <property type="protein sequence ID" value="POM81668.1"/>
    <property type="molecule type" value="Genomic_DNA"/>
</dbReference>
<dbReference type="Proteomes" id="UP000237271">
    <property type="component" value="Unassembled WGS sequence"/>
</dbReference>
<evidence type="ECO:0000313" key="1">
    <source>
        <dbReference type="EMBL" id="POM81668.1"/>
    </source>
</evidence>
<protein>
    <submittedName>
        <fullName evidence="1">Uncharacterized protein</fullName>
    </submittedName>
</protein>
<name>A0A2P4YV44_9STRA</name>
<keyword evidence="2" id="KW-1185">Reference proteome</keyword>
<organism evidence="1 2">
    <name type="scientific">Phytophthora palmivora</name>
    <dbReference type="NCBI Taxonomy" id="4796"/>
    <lineage>
        <taxon>Eukaryota</taxon>
        <taxon>Sar</taxon>
        <taxon>Stramenopiles</taxon>
        <taxon>Oomycota</taxon>
        <taxon>Peronosporomycetes</taxon>
        <taxon>Peronosporales</taxon>
        <taxon>Peronosporaceae</taxon>
        <taxon>Phytophthora</taxon>
    </lineage>
</organism>
<gene>
    <name evidence="1" type="ORF">PHPALM_333</name>
</gene>